<evidence type="ECO:0000256" key="4">
    <source>
        <dbReference type="ARBA" id="ARBA00022679"/>
    </source>
</evidence>
<feature type="modified residue" description="4-aspartylphosphate" evidence="6">
    <location>
        <position position="830"/>
    </location>
</feature>
<dbReference type="CDD" id="cd17546">
    <property type="entry name" value="REC_hyHK_CKI1_RcsC-like"/>
    <property type="match status" value="1"/>
</dbReference>
<evidence type="ECO:0000256" key="7">
    <source>
        <dbReference type="SAM" id="MobiDB-lite"/>
    </source>
</evidence>
<evidence type="ECO:0000313" key="11">
    <source>
        <dbReference type="Proteomes" id="UP000566819"/>
    </source>
</evidence>
<proteinExistence type="predicted"/>
<dbReference type="PANTHER" id="PTHR43047:SF2">
    <property type="entry name" value="HISTIDINE KINASE M7"/>
    <property type="match status" value="1"/>
</dbReference>
<dbReference type="SUPFAM" id="SSF47384">
    <property type="entry name" value="Homodimeric domain of signal transducing histidine kinase"/>
    <property type="match status" value="1"/>
</dbReference>
<feature type="region of interest" description="Disordered" evidence="7">
    <location>
        <begin position="712"/>
        <end position="760"/>
    </location>
</feature>
<dbReference type="Gene3D" id="3.40.50.2300">
    <property type="match status" value="1"/>
</dbReference>
<feature type="domain" description="Response regulatory" evidence="9">
    <location>
        <begin position="771"/>
        <end position="899"/>
    </location>
</feature>
<evidence type="ECO:0000259" key="8">
    <source>
        <dbReference type="PROSITE" id="PS50109"/>
    </source>
</evidence>
<dbReference type="Proteomes" id="UP000566819">
    <property type="component" value="Unassembled WGS sequence"/>
</dbReference>
<accession>A0A8H4RD17</accession>
<dbReference type="SUPFAM" id="SSF55874">
    <property type="entry name" value="ATPase domain of HSP90 chaperone/DNA topoisomerase II/histidine kinase"/>
    <property type="match status" value="1"/>
</dbReference>
<evidence type="ECO:0000256" key="2">
    <source>
        <dbReference type="ARBA" id="ARBA00012438"/>
    </source>
</evidence>
<dbReference type="InterPro" id="IPR001789">
    <property type="entry name" value="Sig_transdc_resp-reg_receiver"/>
</dbReference>
<reference evidence="10 11" key="1">
    <citation type="submission" date="2020-03" db="EMBL/GenBank/DDBJ databases">
        <title>Draft Genome Sequence of Cudoniella acicularis.</title>
        <authorList>
            <person name="Buettner E."/>
            <person name="Kellner H."/>
        </authorList>
    </citation>
    <scope>NUCLEOTIDE SEQUENCE [LARGE SCALE GENOMIC DNA]</scope>
    <source>
        <strain evidence="10 11">DSM 108380</strain>
    </source>
</reference>
<dbReference type="EMBL" id="JAAMPI010001119">
    <property type="protein sequence ID" value="KAF4626620.1"/>
    <property type="molecule type" value="Genomic_DNA"/>
</dbReference>
<dbReference type="InterPro" id="IPR005467">
    <property type="entry name" value="His_kinase_dom"/>
</dbReference>
<dbReference type="InterPro" id="IPR011006">
    <property type="entry name" value="CheY-like_superfamily"/>
</dbReference>
<dbReference type="SUPFAM" id="SSF52172">
    <property type="entry name" value="CheY-like"/>
    <property type="match status" value="1"/>
</dbReference>
<evidence type="ECO:0000256" key="5">
    <source>
        <dbReference type="ARBA" id="ARBA00022777"/>
    </source>
</evidence>
<feature type="compositionally biased region" description="Polar residues" evidence="7">
    <location>
        <begin position="727"/>
        <end position="753"/>
    </location>
</feature>
<feature type="domain" description="Histidine kinase" evidence="8">
    <location>
        <begin position="491"/>
        <end position="697"/>
    </location>
</feature>
<evidence type="ECO:0000259" key="9">
    <source>
        <dbReference type="PROSITE" id="PS50110"/>
    </source>
</evidence>
<keyword evidence="11" id="KW-1185">Reference proteome</keyword>
<comment type="caution">
    <text evidence="10">The sequence shown here is derived from an EMBL/GenBank/DDBJ whole genome shotgun (WGS) entry which is preliminary data.</text>
</comment>
<dbReference type="PANTHER" id="PTHR43047">
    <property type="entry name" value="TWO-COMPONENT HISTIDINE PROTEIN KINASE"/>
    <property type="match status" value="1"/>
</dbReference>
<dbReference type="CDD" id="cd00082">
    <property type="entry name" value="HisKA"/>
    <property type="match status" value="1"/>
</dbReference>
<dbReference type="Pfam" id="PF00072">
    <property type="entry name" value="Response_reg"/>
    <property type="match status" value="1"/>
</dbReference>
<dbReference type="PRINTS" id="PR00344">
    <property type="entry name" value="BCTRLSENSOR"/>
</dbReference>
<evidence type="ECO:0000256" key="3">
    <source>
        <dbReference type="ARBA" id="ARBA00022553"/>
    </source>
</evidence>
<dbReference type="SMART" id="SM00448">
    <property type="entry name" value="REC"/>
    <property type="match status" value="1"/>
</dbReference>
<keyword evidence="4" id="KW-0808">Transferase</keyword>
<dbReference type="OrthoDB" id="60033at2759"/>
<keyword evidence="5" id="KW-0418">Kinase</keyword>
<name>A0A8H4RD17_9HELO</name>
<evidence type="ECO:0000256" key="1">
    <source>
        <dbReference type="ARBA" id="ARBA00000085"/>
    </source>
</evidence>
<dbReference type="EC" id="2.7.13.3" evidence="2"/>
<comment type="catalytic activity">
    <reaction evidence="1">
        <text>ATP + protein L-histidine = ADP + protein N-phospho-L-histidine.</text>
        <dbReference type="EC" id="2.7.13.3"/>
    </reaction>
</comment>
<dbReference type="Pfam" id="PF02518">
    <property type="entry name" value="HATPase_c"/>
    <property type="match status" value="1"/>
</dbReference>
<dbReference type="SMART" id="SM00387">
    <property type="entry name" value="HATPase_c"/>
    <property type="match status" value="1"/>
</dbReference>
<dbReference type="InterPro" id="IPR036890">
    <property type="entry name" value="HATPase_C_sf"/>
</dbReference>
<dbReference type="InterPro" id="IPR036097">
    <property type="entry name" value="HisK_dim/P_sf"/>
</dbReference>
<dbReference type="FunFam" id="1.10.287.130:FF:000100">
    <property type="entry name" value="Sensor histidine kinase/response regulator"/>
    <property type="match status" value="1"/>
</dbReference>
<sequence>MHEIHTLSDAFEAKPCGPRTYKPLRQRIRARFAGDIRSHSPKWPGDEEMEERRESQAESLIDRATLCLPDFAKNSIVHGGDERFQYVARQYFPSSETNATERLVDLKSRLRNASTHDFWGTLMEEVCDITGAQCGFVAKRMLVDDQDSAIKMPELGEPGSCLMGVAFYINNGADVKKLYRDYRYHAYGTPCAHMRHDKVFIIPERMTEFIPSNPNAHCFPWKQSEAFIGLPLFSEGKCFAHFGLIWSSEGAATRKLGWSFLEMLLHSLEDMILQRILEGRGFTKPEASPESVPAKVIPLSAITASQSLKPYARSLSHELRTPMQGVVGMLDIMYSTVLDAIANQQSERVRKVFKDLKNHIETIQDSSRRAVEAADNVVHAYDLNMQMPETPLTPDISDATNYAETSATSSPGKLSPVLNSVSPQSPRIAKRARQDEADFHPGPPLKRMFTITEAEILRTYYPDQAISCDICGKVTAGSGKKASSYLAAPEVDSHSVETKPSTIIVPSMLSPNHRRVITREFMRTLLNEALRNGHPTSEIHTETDLGETVEVRTIGSRGEVQDRIINLTIEPGVPEVIITEELHLQFALQKIVDNAIKFTDSGSITITVKMARNMQIVEIWVVDTGCGIAEESRSNLFKPHFQEDASIRRSRDGLGLSLFNAKAHVRKNLGGDVTLERSATDGPSKGSEFLIRLPISIMDAINTETPLVGTPPHSSYHVGLPMPALDSNPSASKTTPGPANTSSGAKLRQNASSPRKRRTFNPNLAKDYPLNILIAEDNAINRNVAIGSLAKLGYATENIKIAFDGIEAVRHFEESLSNTSDKRFDAILMDIWMPNMDGFEATSQILDLAKESGANTKIIAVTADITAECLSRTEASGMRGFLAKPYKVLDIEQLIVEHFSKDDTR</sequence>
<dbReference type="InterPro" id="IPR004358">
    <property type="entry name" value="Sig_transdc_His_kin-like_C"/>
</dbReference>
<dbReference type="InterPro" id="IPR003661">
    <property type="entry name" value="HisK_dim/P_dom"/>
</dbReference>
<dbReference type="InterPro" id="IPR003594">
    <property type="entry name" value="HATPase_dom"/>
</dbReference>
<dbReference type="PROSITE" id="PS50109">
    <property type="entry name" value="HIS_KIN"/>
    <property type="match status" value="1"/>
</dbReference>
<dbReference type="Gene3D" id="3.30.565.10">
    <property type="entry name" value="Histidine kinase-like ATPase, C-terminal domain"/>
    <property type="match status" value="1"/>
</dbReference>
<dbReference type="GO" id="GO:0000155">
    <property type="term" value="F:phosphorelay sensor kinase activity"/>
    <property type="evidence" value="ECO:0007669"/>
    <property type="project" value="InterPro"/>
</dbReference>
<dbReference type="AlphaFoldDB" id="A0A8H4RD17"/>
<feature type="region of interest" description="Disordered" evidence="7">
    <location>
        <begin position="36"/>
        <end position="56"/>
    </location>
</feature>
<gene>
    <name evidence="10" type="ORF">G7Y89_g11538</name>
</gene>
<keyword evidence="3 6" id="KW-0597">Phosphoprotein</keyword>
<organism evidence="10 11">
    <name type="scientific">Cudoniella acicularis</name>
    <dbReference type="NCBI Taxonomy" id="354080"/>
    <lineage>
        <taxon>Eukaryota</taxon>
        <taxon>Fungi</taxon>
        <taxon>Dikarya</taxon>
        <taxon>Ascomycota</taxon>
        <taxon>Pezizomycotina</taxon>
        <taxon>Leotiomycetes</taxon>
        <taxon>Helotiales</taxon>
        <taxon>Tricladiaceae</taxon>
        <taxon>Cudoniella</taxon>
    </lineage>
</organism>
<evidence type="ECO:0000313" key="10">
    <source>
        <dbReference type="EMBL" id="KAF4626620.1"/>
    </source>
</evidence>
<dbReference type="PROSITE" id="PS50110">
    <property type="entry name" value="RESPONSE_REGULATORY"/>
    <property type="match status" value="1"/>
</dbReference>
<dbReference type="Gene3D" id="1.10.287.130">
    <property type="match status" value="1"/>
</dbReference>
<protein>
    <recommendedName>
        <fullName evidence="2">histidine kinase</fullName>
        <ecNumber evidence="2">2.7.13.3</ecNumber>
    </recommendedName>
</protein>
<feature type="compositionally biased region" description="Polar residues" evidence="7">
    <location>
        <begin position="398"/>
        <end position="425"/>
    </location>
</feature>
<dbReference type="GO" id="GO:0009927">
    <property type="term" value="F:histidine phosphotransfer kinase activity"/>
    <property type="evidence" value="ECO:0007669"/>
    <property type="project" value="TreeGrafter"/>
</dbReference>
<feature type="region of interest" description="Disordered" evidence="7">
    <location>
        <begin position="390"/>
        <end position="444"/>
    </location>
</feature>
<evidence type="ECO:0000256" key="6">
    <source>
        <dbReference type="PROSITE-ProRule" id="PRU00169"/>
    </source>
</evidence>
<dbReference type="GO" id="GO:0005886">
    <property type="term" value="C:plasma membrane"/>
    <property type="evidence" value="ECO:0007669"/>
    <property type="project" value="TreeGrafter"/>
</dbReference>